<dbReference type="EMBL" id="GBRH01226392">
    <property type="protein sequence ID" value="JAD71503.1"/>
    <property type="molecule type" value="Transcribed_RNA"/>
</dbReference>
<organism evidence="1">
    <name type="scientific">Arundo donax</name>
    <name type="common">Giant reed</name>
    <name type="synonym">Donax arundinaceus</name>
    <dbReference type="NCBI Taxonomy" id="35708"/>
    <lineage>
        <taxon>Eukaryota</taxon>
        <taxon>Viridiplantae</taxon>
        <taxon>Streptophyta</taxon>
        <taxon>Embryophyta</taxon>
        <taxon>Tracheophyta</taxon>
        <taxon>Spermatophyta</taxon>
        <taxon>Magnoliopsida</taxon>
        <taxon>Liliopsida</taxon>
        <taxon>Poales</taxon>
        <taxon>Poaceae</taxon>
        <taxon>PACMAD clade</taxon>
        <taxon>Arundinoideae</taxon>
        <taxon>Arundineae</taxon>
        <taxon>Arundo</taxon>
    </lineage>
</organism>
<reference evidence="1" key="1">
    <citation type="submission" date="2014-09" db="EMBL/GenBank/DDBJ databases">
        <authorList>
            <person name="Magalhaes I.L.F."/>
            <person name="Oliveira U."/>
            <person name="Santos F.R."/>
            <person name="Vidigal T.H.D.A."/>
            <person name="Brescovit A.D."/>
            <person name="Santos A.J."/>
        </authorList>
    </citation>
    <scope>NUCLEOTIDE SEQUENCE</scope>
    <source>
        <tissue evidence="1">Shoot tissue taken approximately 20 cm above the soil surface</tissue>
    </source>
</reference>
<proteinExistence type="predicted"/>
<sequence length="19" mass="2096">MPEHAEEFGVVKVAVLLEV</sequence>
<dbReference type="AlphaFoldDB" id="A0A0A9CAM2"/>
<protein>
    <submittedName>
        <fullName evidence="1">Uncharacterized protein</fullName>
    </submittedName>
</protein>
<name>A0A0A9CAM2_ARUDO</name>
<evidence type="ECO:0000313" key="1">
    <source>
        <dbReference type="EMBL" id="JAD71503.1"/>
    </source>
</evidence>
<reference evidence="1" key="2">
    <citation type="journal article" date="2015" name="Data Brief">
        <title>Shoot transcriptome of the giant reed, Arundo donax.</title>
        <authorList>
            <person name="Barrero R.A."/>
            <person name="Guerrero F.D."/>
            <person name="Moolhuijzen P."/>
            <person name="Goolsby J.A."/>
            <person name="Tidwell J."/>
            <person name="Bellgard S.E."/>
            <person name="Bellgard M.I."/>
        </authorList>
    </citation>
    <scope>NUCLEOTIDE SEQUENCE</scope>
    <source>
        <tissue evidence="1">Shoot tissue taken approximately 20 cm above the soil surface</tissue>
    </source>
</reference>
<accession>A0A0A9CAM2</accession>